<name>A0A9Q3S318_9SPHN</name>
<dbReference type="GO" id="GO:0016405">
    <property type="term" value="F:CoA-ligase activity"/>
    <property type="evidence" value="ECO:0007669"/>
    <property type="project" value="TreeGrafter"/>
</dbReference>
<dbReference type="Proteomes" id="UP000824927">
    <property type="component" value="Unassembled WGS sequence"/>
</dbReference>
<dbReference type="PANTHER" id="PTHR24096">
    <property type="entry name" value="LONG-CHAIN-FATTY-ACID--COA LIGASE"/>
    <property type="match status" value="1"/>
</dbReference>
<dbReference type="InterPro" id="IPR045851">
    <property type="entry name" value="AMP-bd_C_sf"/>
</dbReference>
<accession>A0A9Q3S318</accession>
<organism evidence="3 4">
    <name type="scientific">Qipengyuania aquimaris</name>
    <dbReference type="NCBI Taxonomy" id="255984"/>
    <lineage>
        <taxon>Bacteria</taxon>
        <taxon>Pseudomonadati</taxon>
        <taxon>Pseudomonadota</taxon>
        <taxon>Alphaproteobacteria</taxon>
        <taxon>Sphingomonadales</taxon>
        <taxon>Erythrobacteraceae</taxon>
        <taxon>Qipengyuania</taxon>
    </lineage>
</organism>
<dbReference type="EMBL" id="JAHVKP010000001">
    <property type="protein sequence ID" value="MBY6218982.1"/>
    <property type="molecule type" value="Genomic_DNA"/>
</dbReference>
<evidence type="ECO:0000313" key="3">
    <source>
        <dbReference type="EMBL" id="MBY6218982.1"/>
    </source>
</evidence>
<dbReference type="AlphaFoldDB" id="A0A9Q3S318"/>
<dbReference type="InterPro" id="IPR020845">
    <property type="entry name" value="AMP-binding_CS"/>
</dbReference>
<proteinExistence type="predicted"/>
<dbReference type="InterPro" id="IPR025110">
    <property type="entry name" value="AMP-bd_C"/>
</dbReference>
<dbReference type="Pfam" id="PF13193">
    <property type="entry name" value="AMP-binding_C"/>
    <property type="match status" value="1"/>
</dbReference>
<dbReference type="PROSITE" id="PS00455">
    <property type="entry name" value="AMP_BINDING"/>
    <property type="match status" value="1"/>
</dbReference>
<gene>
    <name evidence="3" type="ORF">KUV31_11590</name>
</gene>
<evidence type="ECO:0000313" key="4">
    <source>
        <dbReference type="Proteomes" id="UP000824927"/>
    </source>
</evidence>
<evidence type="ECO:0000259" key="1">
    <source>
        <dbReference type="Pfam" id="PF00501"/>
    </source>
</evidence>
<dbReference type="PANTHER" id="PTHR24096:SF323">
    <property type="entry name" value="BLR3536 PROTEIN"/>
    <property type="match status" value="1"/>
</dbReference>
<dbReference type="Pfam" id="PF00501">
    <property type="entry name" value="AMP-binding"/>
    <property type="match status" value="1"/>
</dbReference>
<dbReference type="InterPro" id="IPR042099">
    <property type="entry name" value="ANL_N_sf"/>
</dbReference>
<dbReference type="RefSeq" id="WP_222405635.1">
    <property type="nucleotide sequence ID" value="NZ_JAHVKP010000001.1"/>
</dbReference>
<dbReference type="Gene3D" id="3.40.50.12780">
    <property type="entry name" value="N-terminal domain of ligase-like"/>
    <property type="match status" value="1"/>
</dbReference>
<feature type="domain" description="AMP-dependent synthetase/ligase" evidence="1">
    <location>
        <begin position="6"/>
        <end position="356"/>
    </location>
</feature>
<comment type="caution">
    <text evidence="3">The sequence shown here is derived from an EMBL/GenBank/DDBJ whole genome shotgun (WGS) entry which is preliminary data.</text>
</comment>
<protein>
    <submittedName>
        <fullName evidence="3">Acyl-CoA synthetase</fullName>
    </submittedName>
</protein>
<reference evidence="3" key="1">
    <citation type="submission" date="2021-06" db="EMBL/GenBank/DDBJ databases">
        <title>50 bacteria genomes isolated from Dapeng, Shenzhen, China.</title>
        <authorList>
            <person name="Zheng W."/>
            <person name="Yu S."/>
            <person name="Huang Y."/>
        </authorList>
    </citation>
    <scope>NUCLEOTIDE SEQUENCE</scope>
    <source>
        <strain evidence="3">DP4N28-2</strain>
    </source>
</reference>
<dbReference type="InterPro" id="IPR000873">
    <property type="entry name" value="AMP-dep_synth/lig_dom"/>
</dbReference>
<sequence>MHPISHAKARPDHPAIIMSGSGETMSYGEMDAYANRFAHLMRARGLNRHDHFGVLMENTIHYLPIAWGSQRAGTMMVPVSTRLTAPEICYILNDAGVKLLITTRKFDDRIEDIRAGCGDMEILVLGGEDEEDYEAALAAQPSDPIADQAPGQYMLYSSGTTGSPKGVRPAPPDSEDIEAVPPLVGLAVMGAGMPADGSMVYLSPAPLYHAAPLGWCTTAQRLGGTVVVMEHFDPKHALETIEKYKITDSQWVPTHFVRMLKLEPHEREGYDLSSHQRALHAAAPCPVPIKREMIEWWGPIINEYYAGSEGIGMTLIKAEDWLTHPGSVGKAIYGTIHVCDGEGNEVPAGQDGLLFFENDLIPTYHNDPEKTRDAMHPKGWMTLGDIGHLDEDGYLFLTDRKSHMIISGGVNIYPQEIENLLVTHDKVMDAAVIGAPCPDFGEKVVAVVQPKDMGEAGEGLEEELREFLAPSLAKIKMPKLFDFRPELPREANGKLYKRELRDEYARKAEEETEQA</sequence>
<dbReference type="SUPFAM" id="SSF56801">
    <property type="entry name" value="Acetyl-CoA synthetase-like"/>
    <property type="match status" value="1"/>
</dbReference>
<feature type="domain" description="AMP-binding enzyme C-terminal" evidence="2">
    <location>
        <begin position="416"/>
        <end position="494"/>
    </location>
</feature>
<evidence type="ECO:0000259" key="2">
    <source>
        <dbReference type="Pfam" id="PF13193"/>
    </source>
</evidence>
<dbReference type="Gene3D" id="3.30.300.30">
    <property type="match status" value="1"/>
</dbReference>